<keyword evidence="2" id="KW-0067">ATP-binding</keyword>
<feature type="domain" description="6-phosphofructo-2-kinase" evidence="4">
    <location>
        <begin position="85"/>
        <end position="294"/>
    </location>
</feature>
<dbReference type="InterPro" id="IPR013079">
    <property type="entry name" value="6Phosfructo_kin"/>
</dbReference>
<feature type="region of interest" description="Disordered" evidence="3">
    <location>
        <begin position="835"/>
        <end position="880"/>
    </location>
</feature>
<feature type="region of interest" description="Disordered" evidence="3">
    <location>
        <begin position="711"/>
        <end position="769"/>
    </location>
</feature>
<dbReference type="EMBL" id="BNCO01000005">
    <property type="protein sequence ID" value="GIL48145.1"/>
    <property type="molecule type" value="Genomic_DNA"/>
</dbReference>
<dbReference type="FunFam" id="3.40.50.300:FF:000644">
    <property type="entry name" value="GpmB, Fructose-2,6-bisphosphatase"/>
    <property type="match status" value="1"/>
</dbReference>
<dbReference type="GO" id="GO:0004331">
    <property type="term" value="F:fructose-2,6-bisphosphate 2-phosphatase activity"/>
    <property type="evidence" value="ECO:0007669"/>
    <property type="project" value="TreeGrafter"/>
</dbReference>
<proteinExistence type="predicted"/>
<keyword evidence="6" id="KW-1185">Reference proteome</keyword>
<gene>
    <name evidence="5" type="ORF">Vafri_4830</name>
</gene>
<dbReference type="Gene3D" id="3.40.50.1240">
    <property type="entry name" value="Phosphoglycerate mutase-like"/>
    <property type="match status" value="1"/>
</dbReference>
<feature type="compositionally biased region" description="Low complexity" evidence="3">
    <location>
        <begin position="719"/>
        <end position="732"/>
    </location>
</feature>
<dbReference type="GO" id="GO:0005524">
    <property type="term" value="F:ATP binding"/>
    <property type="evidence" value="ECO:0007669"/>
    <property type="project" value="UniProtKB-KW"/>
</dbReference>
<organism evidence="5 6">
    <name type="scientific">Volvox africanus</name>
    <dbReference type="NCBI Taxonomy" id="51714"/>
    <lineage>
        <taxon>Eukaryota</taxon>
        <taxon>Viridiplantae</taxon>
        <taxon>Chlorophyta</taxon>
        <taxon>core chlorophytes</taxon>
        <taxon>Chlorophyceae</taxon>
        <taxon>CS clade</taxon>
        <taxon>Chlamydomonadales</taxon>
        <taxon>Volvocaceae</taxon>
        <taxon>Volvox</taxon>
    </lineage>
</organism>
<dbReference type="FunFam" id="3.40.50.1240:FF:000006">
    <property type="entry name" value="6-phosphofructo-2-kinase/fructose-2, 6-bisphosphatase"/>
    <property type="match status" value="1"/>
</dbReference>
<dbReference type="CDD" id="cd07067">
    <property type="entry name" value="HP_PGM_like"/>
    <property type="match status" value="1"/>
</dbReference>
<accession>A0A8J4EXQ2</accession>
<dbReference type="GO" id="GO:0003873">
    <property type="term" value="F:6-phosphofructo-2-kinase activity"/>
    <property type="evidence" value="ECO:0007669"/>
    <property type="project" value="InterPro"/>
</dbReference>
<dbReference type="AlphaFoldDB" id="A0A8J4EXQ2"/>
<dbReference type="SUPFAM" id="SSF52540">
    <property type="entry name" value="P-loop containing nucleoside triphosphate hydrolases"/>
    <property type="match status" value="1"/>
</dbReference>
<dbReference type="Gene3D" id="3.40.50.300">
    <property type="entry name" value="P-loop containing nucleotide triphosphate hydrolases"/>
    <property type="match status" value="1"/>
</dbReference>
<dbReference type="Pfam" id="PF01591">
    <property type="entry name" value="6PF2K"/>
    <property type="match status" value="1"/>
</dbReference>
<sequence>MYEIWRSRSSLGFQRPKLDGTQSPVLEASTPLGRIHSATVNFKDISIGPEALELADGDIEEDDRHSEDSTNKSAILLKPPRVPHRTKYVIILVGLPGRGKTFLCNKIKCYLNWLGHHTRHFNVGSYRRLQKGDHEVQTAEFFDAHNPMGIEARNRALYAALDDLQSYLFSDIGQVAIFDATNTTMERRRLLIHRFHGRFQYLFIESICTDEKVLEQNYRFKMQYSPDYQGMGMQQSLSDFKARIHKYEEVYEPINDRNLHYIKLIDMVTGRGHMDVNRISGYLPGKIVFFLMQVCKAGMAQARRIWLTRHGQSEYNLKHRIGGNSPLAPAGEVYARCLPEMLIDRLPLNEEQQFSVPVSVWTSTLCRTIQTARYLPFPKLRWKALDEIQAGTCDGLTYEEIAQRFPEEFAARQKDKLRYRYPAGESYLDVIQRLEPVIIEMEREKECILVVGHQAVLRAVLGYFMAKPLESIPTLDVPLHTLLELRPRPDGTMDFEYIDLSPEAAAIMEANIAAGPQPGPFSSGSFSSAQSPMLLSPMFSMGRHDSTVMAVAATAAMAILTPLGGSATCTALDAASATAWSPSKSKSSSLPFVADAAVSDATEGVTPSETVATAVIAAAESDKPVVTSPTKSHHSRAPSLAAGMGGAVMSATGNSSSPSFNFGISAPDVVSATVVADGSGLESPSTRSAVLAAAVVDSRARKVHVPFGATMGGGGSEGGAPPDLLLAGQLPLGSGGAGSGGPLSWSPATGALPRGMLGSAPRAGSGETAASSLFRDIHQVRRMLAVETDGEGEDKETASADEDGNEAERLESGVEKAARKLSSVLEEPALSLNYLLDKPDDQSPSGMACMGEGGTDIGDDSGSVGGEDDNVGDGDGASSS</sequence>
<dbReference type="InterPro" id="IPR003094">
    <property type="entry name" value="6Pfruct_kin"/>
</dbReference>
<name>A0A8J4EXQ2_9CHLO</name>
<evidence type="ECO:0000256" key="3">
    <source>
        <dbReference type="SAM" id="MobiDB-lite"/>
    </source>
</evidence>
<dbReference type="Proteomes" id="UP000747399">
    <property type="component" value="Unassembled WGS sequence"/>
</dbReference>
<evidence type="ECO:0000256" key="1">
    <source>
        <dbReference type="ARBA" id="ARBA00022741"/>
    </source>
</evidence>
<dbReference type="GO" id="GO:0005829">
    <property type="term" value="C:cytosol"/>
    <property type="evidence" value="ECO:0007669"/>
    <property type="project" value="TreeGrafter"/>
</dbReference>
<comment type="caution">
    <text evidence="5">The sequence shown here is derived from an EMBL/GenBank/DDBJ whole genome shotgun (WGS) entry which is preliminary data.</text>
</comment>
<dbReference type="GO" id="GO:0006000">
    <property type="term" value="P:fructose metabolic process"/>
    <property type="evidence" value="ECO:0007669"/>
    <property type="project" value="InterPro"/>
</dbReference>
<dbReference type="PANTHER" id="PTHR10606:SF44">
    <property type="entry name" value="6-PHOSPHOFRUCTO 2-KINASE_FRUCTOSE 2,6-BISPHOSPHATASE LONG FORM"/>
    <property type="match status" value="1"/>
</dbReference>
<dbReference type="PANTHER" id="PTHR10606">
    <property type="entry name" value="6-PHOSPHOFRUCTO-2-KINASE/FRUCTOSE-2,6-BISPHOSPHATASE"/>
    <property type="match status" value="1"/>
</dbReference>
<dbReference type="SMART" id="SM00855">
    <property type="entry name" value="PGAM"/>
    <property type="match status" value="1"/>
</dbReference>
<dbReference type="InterPro" id="IPR027417">
    <property type="entry name" value="P-loop_NTPase"/>
</dbReference>
<feature type="compositionally biased region" description="Acidic residues" evidence="3">
    <location>
        <begin position="788"/>
        <end position="805"/>
    </location>
</feature>
<dbReference type="InterPro" id="IPR013078">
    <property type="entry name" value="His_Pase_superF_clade-1"/>
</dbReference>
<dbReference type="Pfam" id="PF00300">
    <property type="entry name" value="His_Phos_1"/>
    <property type="match status" value="1"/>
</dbReference>
<keyword evidence="1" id="KW-0547">Nucleotide-binding</keyword>
<dbReference type="GO" id="GO:0006003">
    <property type="term" value="P:fructose 2,6-bisphosphate metabolic process"/>
    <property type="evidence" value="ECO:0007669"/>
    <property type="project" value="InterPro"/>
</dbReference>
<dbReference type="PRINTS" id="PR00991">
    <property type="entry name" value="6PFRUCTKNASE"/>
</dbReference>
<dbReference type="InterPro" id="IPR001345">
    <property type="entry name" value="PG/BPGM_mutase_AS"/>
</dbReference>
<evidence type="ECO:0000313" key="6">
    <source>
        <dbReference type="Proteomes" id="UP000747399"/>
    </source>
</evidence>
<evidence type="ECO:0000313" key="5">
    <source>
        <dbReference type="EMBL" id="GIL48145.1"/>
    </source>
</evidence>
<feature type="region of interest" description="Disordered" evidence="3">
    <location>
        <begin position="786"/>
        <end position="814"/>
    </location>
</feature>
<evidence type="ECO:0000256" key="2">
    <source>
        <dbReference type="ARBA" id="ARBA00022840"/>
    </source>
</evidence>
<dbReference type="PROSITE" id="PS00175">
    <property type="entry name" value="PG_MUTASE"/>
    <property type="match status" value="1"/>
</dbReference>
<protein>
    <recommendedName>
        <fullName evidence="4">6-phosphofructo-2-kinase domain-containing protein</fullName>
    </recommendedName>
</protein>
<reference evidence="5" key="1">
    <citation type="journal article" date="2021" name="Proc. Natl. Acad. Sci. U.S.A.">
        <title>Three genomes in the algal genus Volvox reveal the fate of a haploid sex-determining region after a transition to homothallism.</title>
        <authorList>
            <person name="Yamamoto K."/>
            <person name="Hamaji T."/>
            <person name="Kawai-Toyooka H."/>
            <person name="Matsuzaki R."/>
            <person name="Takahashi F."/>
            <person name="Nishimura Y."/>
            <person name="Kawachi M."/>
            <person name="Noguchi H."/>
            <person name="Minakuchi Y."/>
            <person name="Umen J.G."/>
            <person name="Toyoda A."/>
            <person name="Nozaki H."/>
        </authorList>
    </citation>
    <scope>NUCLEOTIDE SEQUENCE</scope>
    <source>
        <strain evidence="5">NIES-3780</strain>
    </source>
</reference>
<evidence type="ECO:0000259" key="4">
    <source>
        <dbReference type="Pfam" id="PF01591"/>
    </source>
</evidence>
<dbReference type="InterPro" id="IPR029033">
    <property type="entry name" value="His_PPase_superfam"/>
</dbReference>
<dbReference type="SUPFAM" id="SSF53254">
    <property type="entry name" value="Phosphoglycerate mutase-like"/>
    <property type="match status" value="1"/>
</dbReference>